<dbReference type="PANTHER" id="PTHR15375:SF26">
    <property type="entry name" value="PROTEIN CHIFFON"/>
    <property type="match status" value="1"/>
</dbReference>
<feature type="region of interest" description="Disordered" evidence="5">
    <location>
        <begin position="529"/>
        <end position="548"/>
    </location>
</feature>
<dbReference type="GO" id="GO:0043539">
    <property type="term" value="F:protein serine/threonine kinase activator activity"/>
    <property type="evidence" value="ECO:0007669"/>
    <property type="project" value="TreeGrafter"/>
</dbReference>
<dbReference type="CDD" id="cd00027">
    <property type="entry name" value="BRCT"/>
    <property type="match status" value="1"/>
</dbReference>
<evidence type="ECO:0000256" key="3">
    <source>
        <dbReference type="ARBA" id="ARBA00022833"/>
    </source>
</evidence>
<dbReference type="GO" id="GO:1901987">
    <property type="term" value="P:regulation of cell cycle phase transition"/>
    <property type="evidence" value="ECO:0007669"/>
    <property type="project" value="TreeGrafter"/>
</dbReference>
<feature type="compositionally biased region" description="Low complexity" evidence="5">
    <location>
        <begin position="1"/>
        <end position="21"/>
    </location>
</feature>
<feature type="compositionally biased region" description="Basic and acidic residues" evidence="5">
    <location>
        <begin position="387"/>
        <end position="407"/>
    </location>
</feature>
<evidence type="ECO:0000313" key="8">
    <source>
        <dbReference type="Proteomes" id="UP001265746"/>
    </source>
</evidence>
<feature type="region of interest" description="Disordered" evidence="5">
    <location>
        <begin position="182"/>
        <end position="222"/>
    </location>
</feature>
<comment type="caution">
    <text evidence="7">The sequence shown here is derived from an EMBL/GenBank/DDBJ whole genome shotgun (WGS) entry which is preliminary data.</text>
</comment>
<evidence type="ECO:0000313" key="7">
    <source>
        <dbReference type="EMBL" id="KAK2599815.1"/>
    </source>
</evidence>
<keyword evidence="1" id="KW-0479">Metal-binding</keyword>
<keyword evidence="3" id="KW-0862">Zinc</keyword>
<organism evidence="7 8">
    <name type="scientific">Phomopsis amygdali</name>
    <name type="common">Fusicoccum amygdali</name>
    <dbReference type="NCBI Taxonomy" id="1214568"/>
    <lineage>
        <taxon>Eukaryota</taxon>
        <taxon>Fungi</taxon>
        <taxon>Dikarya</taxon>
        <taxon>Ascomycota</taxon>
        <taxon>Pezizomycotina</taxon>
        <taxon>Sordariomycetes</taxon>
        <taxon>Sordariomycetidae</taxon>
        <taxon>Diaporthales</taxon>
        <taxon>Diaporthaceae</taxon>
        <taxon>Diaporthe</taxon>
    </lineage>
</organism>
<dbReference type="Pfam" id="PF07535">
    <property type="entry name" value="zf-DBF"/>
    <property type="match status" value="1"/>
</dbReference>
<keyword evidence="8" id="KW-1185">Reference proteome</keyword>
<dbReference type="PANTHER" id="PTHR15375">
    <property type="entry name" value="ACTIVATOR OF S-PHASE KINASE-RELATED"/>
    <property type="match status" value="1"/>
</dbReference>
<evidence type="ECO:0000256" key="5">
    <source>
        <dbReference type="SAM" id="MobiDB-lite"/>
    </source>
</evidence>
<dbReference type="InterPro" id="IPR055116">
    <property type="entry name" value="DBF4_BRCT"/>
</dbReference>
<feature type="region of interest" description="Disordered" evidence="5">
    <location>
        <begin position="577"/>
        <end position="604"/>
    </location>
</feature>
<dbReference type="SUPFAM" id="SSF52113">
    <property type="entry name" value="BRCT domain"/>
    <property type="match status" value="1"/>
</dbReference>
<sequence>MAAVSISPSPVSSYPSIMSTSARRVPLSSNPNVANSPIRNTSALAAALSKQRQQKRAYASVQREEPYGQPPPAKKQMLNDGSEKPARSPVRQVKVVRRDPTRLPKDDKAFQEKTSKSQREEERARVHQWKEAQRRNFPRFVFYFESVPNDQRSKIVKQLAHWGAREEKFFSKDITHVITTRPIPAAKQASDPHPTTDTTTSNSDRREQYDMPRTIDPSLLSRDTSAKDVRRRLLESTGRKLAAPAPVEDSLLRQPTAGRKTDILVRAREMDKKIWAFSKLVKILEMLNDPDPFGTAAAPKATEEANLAQLLNKERTSGPSDRDPTVATKELIFFKGPYIYVYDIEEKQKPIMVREYAKVADKKDGDWPQFRSTQHGRCPFVEDDESSERKRQAEKVAREKERQEKAATDAASTLKPPPVPTAKPAVSKRTLTEMEDGHNIRSTSSRVPEVFDLAKAANPPTLDFSRPQNAFTSRARSARLLAGEPVASGVQKSNITSAIRSQMISSATGIRSAKAGTSKELYGLQRQVLEKSNAPSANPTSQDMSSRRLAEMSLDTSTYQRSASLGLGSRKLAQIDEERSKEHKRTHSVPVSAPAPKAKKRDLKPGYCENCQDKFADFDEHILSRKHRKFAENDANWAKLDNLLGQLERIPKYSDELGEEHSDW</sequence>
<dbReference type="FunFam" id="6.10.250.3410:FF:000001">
    <property type="entry name" value="Protein DBF4 homolog A"/>
    <property type="match status" value="1"/>
</dbReference>
<reference evidence="7" key="1">
    <citation type="submission" date="2023-06" db="EMBL/GenBank/DDBJ databases">
        <authorList>
            <person name="Noh H."/>
        </authorList>
    </citation>
    <scope>NUCLEOTIDE SEQUENCE</scope>
    <source>
        <strain evidence="7">DUCC20226</strain>
    </source>
</reference>
<proteinExistence type="predicted"/>
<dbReference type="GO" id="GO:0003676">
    <property type="term" value="F:nucleic acid binding"/>
    <property type="evidence" value="ECO:0007669"/>
    <property type="project" value="InterPro"/>
</dbReference>
<evidence type="ECO:0000256" key="1">
    <source>
        <dbReference type="ARBA" id="ARBA00022723"/>
    </source>
</evidence>
<keyword evidence="2 4" id="KW-0863">Zinc-finger</keyword>
<dbReference type="Gene3D" id="6.10.250.3410">
    <property type="entry name" value="DBF zinc finger"/>
    <property type="match status" value="1"/>
</dbReference>
<feature type="domain" description="DBF4-type" evidence="6">
    <location>
        <begin position="601"/>
        <end position="650"/>
    </location>
</feature>
<feature type="compositionally biased region" description="Polar residues" evidence="5">
    <location>
        <begin position="533"/>
        <end position="544"/>
    </location>
</feature>
<dbReference type="PROSITE" id="PS51265">
    <property type="entry name" value="ZF_DBF4"/>
    <property type="match status" value="1"/>
</dbReference>
<evidence type="ECO:0000256" key="2">
    <source>
        <dbReference type="ARBA" id="ARBA00022771"/>
    </source>
</evidence>
<dbReference type="InterPro" id="IPR036420">
    <property type="entry name" value="BRCT_dom_sf"/>
</dbReference>
<dbReference type="Pfam" id="PF08630">
    <property type="entry name" value="Dfp1_Him1_M"/>
    <property type="match status" value="1"/>
</dbReference>
<feature type="region of interest" description="Disordered" evidence="5">
    <location>
        <begin position="363"/>
        <end position="428"/>
    </location>
</feature>
<evidence type="ECO:0000259" key="6">
    <source>
        <dbReference type="PROSITE" id="PS51265"/>
    </source>
</evidence>
<gene>
    <name evidence="7" type="ORF">N8I77_011538</name>
</gene>
<dbReference type="InterPro" id="IPR006572">
    <property type="entry name" value="Znf_DBF"/>
</dbReference>
<dbReference type="EMBL" id="JAUJFL010000007">
    <property type="protein sequence ID" value="KAK2599815.1"/>
    <property type="molecule type" value="Genomic_DNA"/>
</dbReference>
<feature type="compositionally biased region" description="Basic and acidic residues" evidence="5">
    <location>
        <begin position="96"/>
        <end position="127"/>
    </location>
</feature>
<feature type="compositionally biased region" description="Low complexity" evidence="5">
    <location>
        <begin position="191"/>
        <end position="202"/>
    </location>
</feature>
<dbReference type="InterPro" id="IPR013939">
    <property type="entry name" value="Regulatory_Dfp1/Him1"/>
</dbReference>
<dbReference type="AlphaFoldDB" id="A0AAD9S737"/>
<feature type="region of interest" description="Disordered" evidence="5">
    <location>
        <begin position="1"/>
        <end position="127"/>
    </location>
</feature>
<dbReference type="InterPro" id="IPR038545">
    <property type="entry name" value="Znf_DBF_sf"/>
</dbReference>
<dbReference type="Proteomes" id="UP001265746">
    <property type="component" value="Unassembled WGS sequence"/>
</dbReference>
<feature type="compositionally biased region" description="Polar residues" evidence="5">
    <location>
        <begin position="27"/>
        <end position="43"/>
    </location>
</feature>
<dbReference type="GO" id="GO:0010571">
    <property type="term" value="P:positive regulation of nuclear cell cycle DNA replication"/>
    <property type="evidence" value="ECO:0007669"/>
    <property type="project" value="TreeGrafter"/>
</dbReference>
<dbReference type="GO" id="GO:0031431">
    <property type="term" value="C:Dbf4-dependent protein kinase complex"/>
    <property type="evidence" value="ECO:0007669"/>
    <property type="project" value="TreeGrafter"/>
</dbReference>
<dbReference type="Gene3D" id="3.40.50.10190">
    <property type="entry name" value="BRCT domain"/>
    <property type="match status" value="1"/>
</dbReference>
<accession>A0AAD9S737</accession>
<dbReference type="GO" id="GO:0008270">
    <property type="term" value="F:zinc ion binding"/>
    <property type="evidence" value="ECO:0007669"/>
    <property type="project" value="UniProtKB-KW"/>
</dbReference>
<dbReference type="InterPro" id="IPR051590">
    <property type="entry name" value="Replication_Regulatory_Kinase"/>
</dbReference>
<name>A0AAD9S737_PHOAM</name>
<evidence type="ECO:0000256" key="4">
    <source>
        <dbReference type="PROSITE-ProRule" id="PRU00600"/>
    </source>
</evidence>
<dbReference type="Pfam" id="PF22437">
    <property type="entry name" value="DBF4_BRCT"/>
    <property type="match status" value="1"/>
</dbReference>
<protein>
    <recommendedName>
        <fullName evidence="6">DBF4-type domain-containing protein</fullName>
    </recommendedName>
</protein>
<dbReference type="SMART" id="SM00586">
    <property type="entry name" value="ZnF_DBF"/>
    <property type="match status" value="1"/>
</dbReference>